<dbReference type="GO" id="GO:0000155">
    <property type="term" value="F:phosphorelay sensor kinase activity"/>
    <property type="evidence" value="ECO:0007669"/>
    <property type="project" value="InterPro"/>
</dbReference>
<dbReference type="PANTHER" id="PTHR43065:SF34">
    <property type="entry name" value="SPORULATION KINASE A"/>
    <property type="match status" value="1"/>
</dbReference>
<gene>
    <name evidence="10" type="ORF">I6J18_03340</name>
</gene>
<proteinExistence type="predicted"/>
<dbReference type="InterPro" id="IPR036890">
    <property type="entry name" value="HATPase_C_sf"/>
</dbReference>
<evidence type="ECO:0000259" key="9">
    <source>
        <dbReference type="PROSITE" id="PS50109"/>
    </source>
</evidence>
<dbReference type="SUPFAM" id="SSF55874">
    <property type="entry name" value="ATPase domain of HSP90 chaperone/DNA topoisomerase II/histidine kinase"/>
    <property type="match status" value="1"/>
</dbReference>
<dbReference type="GO" id="GO:0005524">
    <property type="term" value="F:ATP binding"/>
    <property type="evidence" value="ECO:0007669"/>
    <property type="project" value="UniProtKB-KW"/>
</dbReference>
<dbReference type="AlphaFoldDB" id="A0A974S0X7"/>
<dbReference type="EMBL" id="CP068053">
    <property type="protein sequence ID" value="QQT00956.1"/>
    <property type="molecule type" value="Genomic_DNA"/>
</dbReference>
<dbReference type="InterPro" id="IPR003661">
    <property type="entry name" value="HisK_dim/P_dom"/>
</dbReference>
<dbReference type="Pfam" id="PF00512">
    <property type="entry name" value="HisKA"/>
    <property type="match status" value="1"/>
</dbReference>
<name>A0A974S0X7_PERPY</name>
<dbReference type="InterPro" id="IPR003594">
    <property type="entry name" value="HATPase_dom"/>
</dbReference>
<dbReference type="InterPro" id="IPR004358">
    <property type="entry name" value="Sig_transdc_His_kin-like_C"/>
</dbReference>
<dbReference type="PROSITE" id="PS50109">
    <property type="entry name" value="HIS_KIN"/>
    <property type="match status" value="1"/>
</dbReference>
<keyword evidence="5" id="KW-0547">Nucleotide-binding</keyword>
<evidence type="ECO:0000256" key="7">
    <source>
        <dbReference type="ARBA" id="ARBA00022840"/>
    </source>
</evidence>
<evidence type="ECO:0000256" key="1">
    <source>
        <dbReference type="ARBA" id="ARBA00000085"/>
    </source>
</evidence>
<comment type="catalytic activity">
    <reaction evidence="1">
        <text>ATP + protein L-histidine = ADP + protein N-phospho-L-histidine.</text>
        <dbReference type="EC" id="2.7.13.3"/>
    </reaction>
</comment>
<reference evidence="10 11" key="1">
    <citation type="submission" date="2021-01" db="EMBL/GenBank/DDBJ databases">
        <title>FDA dAtabase for Regulatory Grade micrObial Sequences (FDA-ARGOS): Supporting development and validation of Infectious Disease Dx tests.</title>
        <authorList>
            <person name="Nelson B."/>
            <person name="Plummer A."/>
            <person name="Tallon L."/>
            <person name="Sadzewicz L."/>
            <person name="Zhao X."/>
            <person name="Boylan J."/>
            <person name="Ott S."/>
            <person name="Bowen H."/>
            <person name="Vavikolanu K."/>
            <person name="Mehta A."/>
            <person name="Aluvathingal J."/>
            <person name="Nadendla S."/>
            <person name="Myers T."/>
            <person name="Yan Y."/>
            <person name="Sichtig H."/>
        </authorList>
    </citation>
    <scope>NUCLEOTIDE SEQUENCE [LARGE SCALE GENOMIC DNA]</scope>
    <source>
        <strain evidence="10 11">FDAARGOS_1161</strain>
    </source>
</reference>
<dbReference type="InterPro" id="IPR035965">
    <property type="entry name" value="PAS-like_dom_sf"/>
</dbReference>
<dbReference type="EC" id="2.7.13.3" evidence="2"/>
<dbReference type="RefSeq" id="WP_051387517.1">
    <property type="nucleotide sequence ID" value="NZ_CP068053.1"/>
</dbReference>
<dbReference type="PRINTS" id="PR00344">
    <property type="entry name" value="BCTRLSENSOR"/>
</dbReference>
<evidence type="ECO:0000256" key="6">
    <source>
        <dbReference type="ARBA" id="ARBA00022777"/>
    </source>
</evidence>
<accession>A0A974S0X7</accession>
<evidence type="ECO:0000256" key="4">
    <source>
        <dbReference type="ARBA" id="ARBA00022679"/>
    </source>
</evidence>
<evidence type="ECO:0000256" key="5">
    <source>
        <dbReference type="ARBA" id="ARBA00022741"/>
    </source>
</evidence>
<keyword evidence="7" id="KW-0067">ATP-binding</keyword>
<keyword evidence="8" id="KW-0902">Two-component regulatory system</keyword>
<sequence>MNTVTNVVNYRDLLPRKNGFVFKVVKKEDTFIHTFIEGEFLQKLGFSPDDIIGKELKEFLSEEVAAQKLVIYEKVWGGAHGSYDGSYEGKLNGHYYLTSLSPKFAGKEVIEITGTAIDVTEKRKKEINGQILEKLSLVGQLAAGVAHEIRNPLTSIIGFTQMLQESIENEDKERYLGIIVSELERINLIVDDFMFLAKPKEYIEITENCMNELVHSVIHSMKQELEQKNITIHSTLTSQITAMCDAQQIKQVLLHLIQNAIESSEKDKTIYITLKKTHENQLLLTIIDKGCGLTEERQDRLFEPYYSTKEKGTGLGLMLTKQIIENHNGKIILNSTAGKGTTVEVYLPLSV</sequence>
<dbReference type="InterPro" id="IPR005467">
    <property type="entry name" value="His_kinase_dom"/>
</dbReference>
<keyword evidence="11" id="KW-1185">Reference proteome</keyword>
<dbReference type="Gene3D" id="3.30.565.10">
    <property type="entry name" value="Histidine kinase-like ATPase, C-terminal domain"/>
    <property type="match status" value="1"/>
</dbReference>
<organism evidence="10 11">
    <name type="scientific">Peribacillus psychrosaccharolyticus</name>
    <name type="common">Bacillus psychrosaccharolyticus</name>
    <dbReference type="NCBI Taxonomy" id="1407"/>
    <lineage>
        <taxon>Bacteria</taxon>
        <taxon>Bacillati</taxon>
        <taxon>Bacillota</taxon>
        <taxon>Bacilli</taxon>
        <taxon>Bacillales</taxon>
        <taxon>Bacillaceae</taxon>
        <taxon>Peribacillus</taxon>
    </lineage>
</organism>
<dbReference type="SMART" id="SM00388">
    <property type="entry name" value="HisKA"/>
    <property type="match status" value="1"/>
</dbReference>
<evidence type="ECO:0000256" key="8">
    <source>
        <dbReference type="ARBA" id="ARBA00023012"/>
    </source>
</evidence>
<evidence type="ECO:0000256" key="2">
    <source>
        <dbReference type="ARBA" id="ARBA00012438"/>
    </source>
</evidence>
<evidence type="ECO:0000313" key="10">
    <source>
        <dbReference type="EMBL" id="QQT00956.1"/>
    </source>
</evidence>
<dbReference type="CDD" id="cd00082">
    <property type="entry name" value="HisKA"/>
    <property type="match status" value="1"/>
</dbReference>
<dbReference type="InterPro" id="IPR036097">
    <property type="entry name" value="HisK_dim/P_sf"/>
</dbReference>
<dbReference type="Proteomes" id="UP000595254">
    <property type="component" value="Chromosome"/>
</dbReference>
<dbReference type="Gene3D" id="3.30.450.20">
    <property type="entry name" value="PAS domain"/>
    <property type="match status" value="1"/>
</dbReference>
<evidence type="ECO:0000313" key="11">
    <source>
        <dbReference type="Proteomes" id="UP000595254"/>
    </source>
</evidence>
<feature type="domain" description="Histidine kinase" evidence="9">
    <location>
        <begin position="144"/>
        <end position="351"/>
    </location>
</feature>
<keyword evidence="6" id="KW-0418">Kinase</keyword>
<dbReference type="SUPFAM" id="SSF55785">
    <property type="entry name" value="PYP-like sensor domain (PAS domain)"/>
    <property type="match status" value="1"/>
</dbReference>
<evidence type="ECO:0000256" key="3">
    <source>
        <dbReference type="ARBA" id="ARBA00022553"/>
    </source>
</evidence>
<protein>
    <recommendedName>
        <fullName evidence="2">histidine kinase</fullName>
        <ecNumber evidence="2">2.7.13.3</ecNumber>
    </recommendedName>
</protein>
<dbReference type="SUPFAM" id="SSF47384">
    <property type="entry name" value="Homodimeric domain of signal transducing histidine kinase"/>
    <property type="match status" value="1"/>
</dbReference>
<dbReference type="SMART" id="SM00387">
    <property type="entry name" value="HATPase_c"/>
    <property type="match status" value="1"/>
</dbReference>
<keyword evidence="4" id="KW-0808">Transferase</keyword>
<dbReference type="Gene3D" id="1.10.287.130">
    <property type="match status" value="1"/>
</dbReference>
<dbReference type="Pfam" id="PF02518">
    <property type="entry name" value="HATPase_c"/>
    <property type="match status" value="1"/>
</dbReference>
<keyword evidence="3" id="KW-0597">Phosphoprotein</keyword>
<dbReference type="KEGG" id="ppsr:I6J18_03340"/>
<dbReference type="PANTHER" id="PTHR43065">
    <property type="entry name" value="SENSOR HISTIDINE KINASE"/>
    <property type="match status" value="1"/>
</dbReference>